<evidence type="ECO:0000313" key="1">
    <source>
        <dbReference type="EMBL" id="GAA2116086.1"/>
    </source>
</evidence>
<dbReference type="EMBL" id="BAAAMQ010000017">
    <property type="protein sequence ID" value="GAA2116086.1"/>
    <property type="molecule type" value="Genomic_DNA"/>
</dbReference>
<name>A0ABP5JCH3_9ACTN</name>
<gene>
    <name evidence="1" type="ORF">GCM10009726_35340</name>
</gene>
<sequence>MSELIVPRRFCGPPDSGNGGWTAGALAALDDTDAPDDHAGPWPAIEVSLRRPPPLDTPLHVAVEGAVTTASADGAPVAAAHRVDRALTEVAPVGPDVAAAAESAYPGLDFHPFPTCFVCGTDRGEGDGLRIFPGRVGAGPDGDLTAATWTPHPSLHEDWHTYADEVPRASVAATWAALDCIGGWAGDLSERLMVLGRMTARVDALPAIGEAHVVVGEGRGQDGRKTFTAATLYDAHGRVVASAEHTWIAVDPAMFGGRTPV</sequence>
<organism evidence="1 2">
    <name type="scientific">Nocardioides furvisabuli</name>
    <dbReference type="NCBI Taxonomy" id="375542"/>
    <lineage>
        <taxon>Bacteria</taxon>
        <taxon>Bacillati</taxon>
        <taxon>Actinomycetota</taxon>
        <taxon>Actinomycetes</taxon>
        <taxon>Propionibacteriales</taxon>
        <taxon>Nocardioidaceae</taxon>
        <taxon>Nocardioides</taxon>
    </lineage>
</organism>
<dbReference type="Gene3D" id="3.10.129.10">
    <property type="entry name" value="Hotdog Thioesterase"/>
    <property type="match status" value="1"/>
</dbReference>
<dbReference type="Proteomes" id="UP001501161">
    <property type="component" value="Unassembled WGS sequence"/>
</dbReference>
<evidence type="ECO:0000313" key="2">
    <source>
        <dbReference type="Proteomes" id="UP001501161"/>
    </source>
</evidence>
<accession>A0ABP5JCH3</accession>
<evidence type="ECO:0008006" key="3">
    <source>
        <dbReference type="Google" id="ProtNLM"/>
    </source>
</evidence>
<dbReference type="SUPFAM" id="SSF54637">
    <property type="entry name" value="Thioesterase/thiol ester dehydrase-isomerase"/>
    <property type="match status" value="1"/>
</dbReference>
<proteinExistence type="predicted"/>
<reference evidence="2" key="1">
    <citation type="journal article" date="2019" name="Int. J. Syst. Evol. Microbiol.">
        <title>The Global Catalogue of Microorganisms (GCM) 10K type strain sequencing project: providing services to taxonomists for standard genome sequencing and annotation.</title>
        <authorList>
            <consortium name="The Broad Institute Genomics Platform"/>
            <consortium name="The Broad Institute Genome Sequencing Center for Infectious Disease"/>
            <person name="Wu L."/>
            <person name="Ma J."/>
        </authorList>
    </citation>
    <scope>NUCLEOTIDE SEQUENCE [LARGE SCALE GENOMIC DNA]</scope>
    <source>
        <strain evidence="2">JCM 13813</strain>
    </source>
</reference>
<comment type="caution">
    <text evidence="1">The sequence shown here is derived from an EMBL/GenBank/DDBJ whole genome shotgun (WGS) entry which is preliminary data.</text>
</comment>
<keyword evidence="2" id="KW-1185">Reference proteome</keyword>
<dbReference type="InterPro" id="IPR029069">
    <property type="entry name" value="HotDog_dom_sf"/>
</dbReference>
<protein>
    <recommendedName>
        <fullName evidence="3">Thioesterase family protein</fullName>
    </recommendedName>
</protein>
<dbReference type="RefSeq" id="WP_231250880.1">
    <property type="nucleotide sequence ID" value="NZ_BAAAMQ010000017.1"/>
</dbReference>